<dbReference type="InterPro" id="IPR032675">
    <property type="entry name" value="LRR_dom_sf"/>
</dbReference>
<sequence>MSWSDHLRKAKDHLKSSRLDASLKEINEALRVGGDREYTVYDSRAAIYERQGKAKSALQDVKTVINLAPNHWQGYARASRLFLTVRKLDEAVAMADMALSRLNTNDTMRRQKLQDLKDEVEQQRRRQTNQFGKLPVEIITAIFELAVSSDWSRVLIVWAVSKHWHHIALNTPSLWSTLVLTRRHPARHARKWIKRSKGRIREISFRSTLPRSKVKLDGMLWSHLRVCKLDNHDIAEYVGGKSKLTRLSELSELHVKDTTLDCDPLLSASGSGLRRLTLDGPRFTWETIAASHGHLTSLEIRTSSTPPDLELLMCILESNTMLEQLVLGFDTGGPLSTSLPSPLTLPNLRSLHLSSTPWIYFFGVLVPSLETLHLTRIRRLELLPLIVQNPRLTSLSLNGCLVSSEDVIKLLRPSLTLSSLELTRVGQASNAVLAALVNPTPGVETTLCPALEYLDVSYCPDLTTASVTKLLDFRNPQTDVEVSSQPADATQSTVLARIRTVRVDGCPQIQANFIPWFETRVESFSCVYMSKREASWKR</sequence>
<dbReference type="SUPFAM" id="SSF81383">
    <property type="entry name" value="F-box domain"/>
    <property type="match status" value="1"/>
</dbReference>
<evidence type="ECO:0000313" key="4">
    <source>
        <dbReference type="Proteomes" id="UP001362999"/>
    </source>
</evidence>
<proteinExistence type="predicted"/>
<comment type="caution">
    <text evidence="3">The sequence shown here is derived from an EMBL/GenBank/DDBJ whole genome shotgun (WGS) entry which is preliminary data.</text>
</comment>
<dbReference type="AlphaFoldDB" id="A0AAW0DCR9"/>
<dbReference type="SUPFAM" id="SSF48452">
    <property type="entry name" value="TPR-like"/>
    <property type="match status" value="1"/>
</dbReference>
<evidence type="ECO:0000313" key="3">
    <source>
        <dbReference type="EMBL" id="KAK7048436.1"/>
    </source>
</evidence>
<keyword evidence="4" id="KW-1185">Reference proteome</keyword>
<dbReference type="PANTHER" id="PTHR38926">
    <property type="entry name" value="F-BOX DOMAIN CONTAINING PROTEIN, EXPRESSED"/>
    <property type="match status" value="1"/>
</dbReference>
<dbReference type="InterPro" id="IPR019734">
    <property type="entry name" value="TPR_rpt"/>
</dbReference>
<evidence type="ECO:0000256" key="1">
    <source>
        <dbReference type="PROSITE-ProRule" id="PRU00339"/>
    </source>
</evidence>
<dbReference type="Gene3D" id="1.25.40.10">
    <property type="entry name" value="Tetratricopeptide repeat domain"/>
    <property type="match status" value="1"/>
</dbReference>
<dbReference type="PANTHER" id="PTHR38926:SF5">
    <property type="entry name" value="F-BOX AND LEUCINE-RICH REPEAT PROTEIN 6"/>
    <property type="match status" value="1"/>
</dbReference>
<gene>
    <name evidence="3" type="ORF">R3P38DRAFT_2869338</name>
</gene>
<dbReference type="Gene3D" id="1.20.1280.50">
    <property type="match status" value="1"/>
</dbReference>
<name>A0AAW0DCR9_9AGAR</name>
<dbReference type="Gene3D" id="3.80.10.10">
    <property type="entry name" value="Ribonuclease Inhibitor"/>
    <property type="match status" value="1"/>
</dbReference>
<feature type="repeat" description="TPR" evidence="1">
    <location>
        <begin position="38"/>
        <end position="71"/>
    </location>
</feature>
<accession>A0AAW0DCR9</accession>
<reference evidence="3 4" key="1">
    <citation type="journal article" date="2024" name="J Genomics">
        <title>Draft genome sequencing and assembly of Favolaschia claudopus CIRM-BRFM 2984 isolated from oak limbs.</title>
        <authorList>
            <person name="Navarro D."/>
            <person name="Drula E."/>
            <person name="Chaduli D."/>
            <person name="Cazenave R."/>
            <person name="Ahrendt S."/>
            <person name="Wang J."/>
            <person name="Lipzen A."/>
            <person name="Daum C."/>
            <person name="Barry K."/>
            <person name="Grigoriev I.V."/>
            <person name="Favel A."/>
            <person name="Rosso M.N."/>
            <person name="Martin F."/>
        </authorList>
    </citation>
    <scope>NUCLEOTIDE SEQUENCE [LARGE SCALE GENOMIC DNA]</scope>
    <source>
        <strain evidence="3 4">CIRM-BRFM 2984</strain>
    </source>
</reference>
<organism evidence="3 4">
    <name type="scientific">Favolaschia claudopus</name>
    <dbReference type="NCBI Taxonomy" id="2862362"/>
    <lineage>
        <taxon>Eukaryota</taxon>
        <taxon>Fungi</taxon>
        <taxon>Dikarya</taxon>
        <taxon>Basidiomycota</taxon>
        <taxon>Agaricomycotina</taxon>
        <taxon>Agaricomycetes</taxon>
        <taxon>Agaricomycetidae</taxon>
        <taxon>Agaricales</taxon>
        <taxon>Marasmiineae</taxon>
        <taxon>Mycenaceae</taxon>
        <taxon>Favolaschia</taxon>
    </lineage>
</organism>
<dbReference type="Proteomes" id="UP001362999">
    <property type="component" value="Unassembled WGS sequence"/>
</dbReference>
<keyword evidence="1" id="KW-0802">TPR repeat</keyword>
<dbReference type="InterPro" id="IPR001810">
    <property type="entry name" value="F-box_dom"/>
</dbReference>
<dbReference type="PROSITE" id="PS50005">
    <property type="entry name" value="TPR"/>
    <property type="match status" value="1"/>
</dbReference>
<evidence type="ECO:0000259" key="2">
    <source>
        <dbReference type="Pfam" id="PF12937"/>
    </source>
</evidence>
<feature type="domain" description="F-box" evidence="2">
    <location>
        <begin position="132"/>
        <end position="180"/>
    </location>
</feature>
<dbReference type="InterPro" id="IPR011990">
    <property type="entry name" value="TPR-like_helical_dom_sf"/>
</dbReference>
<dbReference type="InterPro" id="IPR036047">
    <property type="entry name" value="F-box-like_dom_sf"/>
</dbReference>
<dbReference type="SUPFAM" id="SSF52047">
    <property type="entry name" value="RNI-like"/>
    <property type="match status" value="1"/>
</dbReference>
<dbReference type="Pfam" id="PF12937">
    <property type="entry name" value="F-box-like"/>
    <property type="match status" value="1"/>
</dbReference>
<dbReference type="EMBL" id="JAWWNJ010000009">
    <property type="protein sequence ID" value="KAK7048436.1"/>
    <property type="molecule type" value="Genomic_DNA"/>
</dbReference>
<protein>
    <submittedName>
        <fullName evidence="3">F-box domain protein</fullName>
    </submittedName>
</protein>